<dbReference type="Proteomes" id="UP001610444">
    <property type="component" value="Unassembled WGS sequence"/>
</dbReference>
<comment type="caution">
    <text evidence="2">The sequence shown here is derived from an EMBL/GenBank/DDBJ whole genome shotgun (WGS) entry which is preliminary data.</text>
</comment>
<evidence type="ECO:0000313" key="3">
    <source>
        <dbReference type="Proteomes" id="UP001610444"/>
    </source>
</evidence>
<dbReference type="RefSeq" id="XP_070905978.1">
    <property type="nucleotide sequence ID" value="XM_071043946.1"/>
</dbReference>
<dbReference type="GeneID" id="98159110"/>
<accession>A0ABR4LBH9</accession>
<sequence>MSSESLFVEQTAEPSEAAEVNPGTSTENLDTKLDIEPLAVEEPEEPTGQPTEDPKAKPWPTGKRRLQAAVNLTSEKDWLAWVQSDLVKGPWIELWNDYLRDRPHLKTGVRLNAVVKRLKEGEADDKCRFSIDTLDKSAWDKYDHHARFLWRVADNNIRSNRGVFYGNNKSPQEIALLIWGLKEWLIFLHSPGQIDKRNGGTAIFGTGRG</sequence>
<feature type="region of interest" description="Disordered" evidence="1">
    <location>
        <begin position="1"/>
        <end position="62"/>
    </location>
</feature>
<gene>
    <name evidence="2" type="ORF">BJX68DRAFT_260688</name>
</gene>
<evidence type="ECO:0000256" key="1">
    <source>
        <dbReference type="SAM" id="MobiDB-lite"/>
    </source>
</evidence>
<organism evidence="2 3">
    <name type="scientific">Aspergillus pseudodeflectus</name>
    <dbReference type="NCBI Taxonomy" id="176178"/>
    <lineage>
        <taxon>Eukaryota</taxon>
        <taxon>Fungi</taxon>
        <taxon>Dikarya</taxon>
        <taxon>Ascomycota</taxon>
        <taxon>Pezizomycotina</taxon>
        <taxon>Eurotiomycetes</taxon>
        <taxon>Eurotiomycetidae</taxon>
        <taxon>Eurotiales</taxon>
        <taxon>Aspergillaceae</taxon>
        <taxon>Aspergillus</taxon>
        <taxon>Aspergillus subgen. Nidulantes</taxon>
    </lineage>
</organism>
<dbReference type="EMBL" id="JBFXLR010000001">
    <property type="protein sequence ID" value="KAL2861888.1"/>
    <property type="molecule type" value="Genomic_DNA"/>
</dbReference>
<keyword evidence="3" id="KW-1185">Reference proteome</keyword>
<proteinExistence type="predicted"/>
<evidence type="ECO:0000313" key="2">
    <source>
        <dbReference type="EMBL" id="KAL2861888.1"/>
    </source>
</evidence>
<reference evidence="2 3" key="1">
    <citation type="submission" date="2024-07" db="EMBL/GenBank/DDBJ databases">
        <title>Section-level genome sequencing and comparative genomics of Aspergillus sections Usti and Cavernicolus.</title>
        <authorList>
            <consortium name="Lawrence Berkeley National Laboratory"/>
            <person name="Nybo J.L."/>
            <person name="Vesth T.C."/>
            <person name="Theobald S."/>
            <person name="Frisvad J.C."/>
            <person name="Larsen T.O."/>
            <person name="Kjaerboelling I."/>
            <person name="Rothschild-Mancinelli K."/>
            <person name="Lyhne E.K."/>
            <person name="Kogle M.E."/>
            <person name="Barry K."/>
            <person name="Clum A."/>
            <person name="Na H."/>
            <person name="Ledsgaard L."/>
            <person name="Lin J."/>
            <person name="Lipzen A."/>
            <person name="Kuo A."/>
            <person name="Riley R."/>
            <person name="Mondo S."/>
            <person name="LaButti K."/>
            <person name="Haridas S."/>
            <person name="Pangalinan J."/>
            <person name="Salamov A.A."/>
            <person name="Simmons B.A."/>
            <person name="Magnuson J.K."/>
            <person name="Chen J."/>
            <person name="Drula E."/>
            <person name="Henrissat B."/>
            <person name="Wiebenga A."/>
            <person name="Lubbers R.J."/>
            <person name="Gomes A.C."/>
            <person name="Macurrencykelacurrency M.R."/>
            <person name="Stajich J."/>
            <person name="Grigoriev I.V."/>
            <person name="Mortensen U.H."/>
            <person name="De vries R.P."/>
            <person name="Baker S.E."/>
            <person name="Andersen M.R."/>
        </authorList>
    </citation>
    <scope>NUCLEOTIDE SEQUENCE [LARGE SCALE GENOMIC DNA]</scope>
    <source>
        <strain evidence="2 3">CBS 756.74</strain>
    </source>
</reference>
<name>A0ABR4LBH9_9EURO</name>
<protein>
    <submittedName>
        <fullName evidence="2">Uncharacterized protein</fullName>
    </submittedName>
</protein>